<dbReference type="GO" id="GO:0002768">
    <property type="term" value="P:immune response-regulating cell surface receptor signaling pathway"/>
    <property type="evidence" value="ECO:0007669"/>
    <property type="project" value="TreeGrafter"/>
</dbReference>
<feature type="domain" description="TNFR-Cys" evidence="4">
    <location>
        <begin position="46"/>
        <end position="88"/>
    </location>
</feature>
<dbReference type="AlphaFoldDB" id="A0A8C9TPE9"/>
<reference evidence="5" key="3">
    <citation type="submission" date="2025-09" db="UniProtKB">
        <authorList>
            <consortium name="Ensembl"/>
        </authorList>
    </citation>
    <scope>IDENTIFICATION</scope>
</reference>
<keyword evidence="3" id="KW-0472">Membrane</keyword>
<feature type="disulfide bond" evidence="1">
    <location>
        <begin position="110"/>
        <end position="128"/>
    </location>
</feature>
<keyword evidence="3" id="KW-0812">Transmembrane</keyword>
<dbReference type="PRINTS" id="PR01680">
    <property type="entry name" value="TNFACTORR6"/>
</dbReference>
<dbReference type="PROSITE" id="PS50050">
    <property type="entry name" value="TNFR_NGFR_2"/>
    <property type="match status" value="2"/>
</dbReference>
<keyword evidence="1" id="KW-1015">Disulfide bond</keyword>
<dbReference type="RefSeq" id="XP_018592053.1">
    <property type="nucleotide sequence ID" value="XM_018736537.2"/>
</dbReference>
<feature type="region of interest" description="Disordered" evidence="2">
    <location>
        <begin position="284"/>
        <end position="310"/>
    </location>
</feature>
<dbReference type="OrthoDB" id="9950067at2759"/>
<dbReference type="CDD" id="cd12087">
    <property type="entry name" value="TM_EGFR-like"/>
    <property type="match status" value="1"/>
</dbReference>
<keyword evidence="6" id="KW-1185">Reference proteome</keyword>
<accession>A0A8C9TPE9</accession>
<dbReference type="GeneID" id="108924895"/>
<evidence type="ECO:0000256" key="1">
    <source>
        <dbReference type="PROSITE-ProRule" id="PRU00206"/>
    </source>
</evidence>
<dbReference type="SMART" id="SM00208">
    <property type="entry name" value="TNFR"/>
    <property type="match status" value="4"/>
</dbReference>
<feature type="repeat" description="TNFR-Cys" evidence="1">
    <location>
        <begin position="46"/>
        <end position="88"/>
    </location>
</feature>
<reference evidence="5 6" key="1">
    <citation type="submission" date="2019-04" db="EMBL/GenBank/DDBJ databases">
        <authorList>
            <consortium name="Wellcome Sanger Institute Data Sharing"/>
        </authorList>
    </citation>
    <scope>NUCLEOTIDE SEQUENCE [LARGE SCALE GENOMIC DNA]</scope>
</reference>
<dbReference type="InterPro" id="IPR008063">
    <property type="entry name" value="Fas_rcpt"/>
</dbReference>
<evidence type="ECO:0000313" key="5">
    <source>
        <dbReference type="Ensembl" id="ENSSFOP00015049941.1"/>
    </source>
</evidence>
<organism evidence="5 6">
    <name type="scientific">Scleropages formosus</name>
    <name type="common">Asian bonytongue</name>
    <name type="synonym">Osteoglossum formosum</name>
    <dbReference type="NCBI Taxonomy" id="113540"/>
    <lineage>
        <taxon>Eukaryota</taxon>
        <taxon>Metazoa</taxon>
        <taxon>Chordata</taxon>
        <taxon>Craniata</taxon>
        <taxon>Vertebrata</taxon>
        <taxon>Euteleostomi</taxon>
        <taxon>Actinopterygii</taxon>
        <taxon>Neopterygii</taxon>
        <taxon>Teleostei</taxon>
        <taxon>Osteoglossocephala</taxon>
        <taxon>Osteoglossomorpha</taxon>
        <taxon>Osteoglossiformes</taxon>
        <taxon>Osteoglossidae</taxon>
        <taxon>Scleropages</taxon>
    </lineage>
</organism>
<dbReference type="Pfam" id="PF00020">
    <property type="entry name" value="TNFR_c6"/>
    <property type="match status" value="3"/>
</dbReference>
<dbReference type="PANTHER" id="PTHR46875:SF2">
    <property type="entry name" value="TUMOR NECROSIS FACTOR RECEPTOR SUPERFAMILY MEMBER 5-LIKE ISOFORM X1"/>
    <property type="match status" value="1"/>
</dbReference>
<reference evidence="5" key="2">
    <citation type="submission" date="2025-08" db="UniProtKB">
        <authorList>
            <consortium name="Ensembl"/>
        </authorList>
    </citation>
    <scope>IDENTIFICATION</scope>
</reference>
<dbReference type="GO" id="GO:0009897">
    <property type="term" value="C:external side of plasma membrane"/>
    <property type="evidence" value="ECO:0007669"/>
    <property type="project" value="TreeGrafter"/>
</dbReference>
<keyword evidence="3" id="KW-1133">Transmembrane helix</keyword>
<gene>
    <name evidence="5" type="primary">LOC108924895</name>
</gene>
<evidence type="ECO:0000256" key="3">
    <source>
        <dbReference type="SAM" id="Phobius"/>
    </source>
</evidence>
<evidence type="ECO:0000313" key="6">
    <source>
        <dbReference type="Proteomes" id="UP000694397"/>
    </source>
</evidence>
<protein>
    <submittedName>
        <fullName evidence="5">Tumor necrosis factor receptor superfamily member 5-like</fullName>
    </submittedName>
</protein>
<comment type="caution">
    <text evidence="1">Lacks conserved residue(s) required for the propagation of feature annotation.</text>
</comment>
<dbReference type="Gene3D" id="2.10.50.10">
    <property type="entry name" value="Tumor Necrosis Factor Receptor, subunit A, domain 2"/>
    <property type="match status" value="2"/>
</dbReference>
<name>A0A8C9TPE9_SCLFO</name>
<dbReference type="GO" id="GO:0006955">
    <property type="term" value="P:immune response"/>
    <property type="evidence" value="ECO:0007669"/>
    <property type="project" value="InterPro"/>
</dbReference>
<dbReference type="SUPFAM" id="SSF57586">
    <property type="entry name" value="TNF receptor-like"/>
    <property type="match status" value="3"/>
</dbReference>
<feature type="repeat" description="TNFR-Cys" evidence="1">
    <location>
        <begin position="89"/>
        <end position="128"/>
    </location>
</feature>
<sequence length="310" mass="34411">MRRNKRDNQCGAHKFLGSKMECCDVCPKGKYMESECQGSAKTKCRTCEHEHFMDKANFLSACLPCTVCQEDQNLVTDTECKADQNRRCKCKEGFYCTDIECHHCRPATLCGPGSGVKEKPTAISDTQCERCPPGTFSDVTDFLTPCLNHTNCLGKELEKAGTPEANAQCKDTTSCKCILSISLGVGFAVILIVILATIFFFYWRTRRHSKMTVKLLQVKPEPLPLAHPDTELQYPTLCHDEKYSQNHCSSAVPIGHCMEMSDIECDCVAMSTLGLTQDLDKSVVGGGATGNHDSSSRYQSEPQENEWSET</sequence>
<dbReference type="GO" id="GO:0004888">
    <property type="term" value="F:transmembrane signaling receptor activity"/>
    <property type="evidence" value="ECO:0007669"/>
    <property type="project" value="InterPro"/>
</dbReference>
<evidence type="ECO:0000259" key="4">
    <source>
        <dbReference type="PROSITE" id="PS50050"/>
    </source>
</evidence>
<feature type="domain" description="TNFR-Cys" evidence="4">
    <location>
        <begin position="89"/>
        <end position="128"/>
    </location>
</feature>
<dbReference type="GO" id="GO:0006915">
    <property type="term" value="P:apoptotic process"/>
    <property type="evidence" value="ECO:0007669"/>
    <property type="project" value="InterPro"/>
</dbReference>
<feature type="compositionally biased region" description="Polar residues" evidence="2">
    <location>
        <begin position="291"/>
        <end position="302"/>
    </location>
</feature>
<feature type="transmembrane region" description="Helical" evidence="3">
    <location>
        <begin position="178"/>
        <end position="203"/>
    </location>
</feature>
<dbReference type="GO" id="GO:0035631">
    <property type="term" value="C:CD40 receptor complex"/>
    <property type="evidence" value="ECO:0007669"/>
    <property type="project" value="TreeGrafter"/>
</dbReference>
<dbReference type="Ensembl" id="ENSSFOT00015078583.1">
    <property type="protein sequence ID" value="ENSSFOP00015049941.1"/>
    <property type="gene ID" value="ENSSFOG00015032958.1"/>
</dbReference>
<dbReference type="GeneTree" id="ENSGT00950000183126"/>
<evidence type="ECO:0000256" key="2">
    <source>
        <dbReference type="SAM" id="MobiDB-lite"/>
    </source>
</evidence>
<dbReference type="InterPro" id="IPR052135">
    <property type="entry name" value="TNFRSF5"/>
</dbReference>
<feature type="disulfide bond" evidence="1">
    <location>
        <begin position="47"/>
        <end position="62"/>
    </location>
</feature>
<dbReference type="InterPro" id="IPR001368">
    <property type="entry name" value="TNFR/NGFR_Cys_rich_reg"/>
</dbReference>
<proteinExistence type="predicted"/>
<dbReference type="PANTHER" id="PTHR46875">
    <property type="entry name" value="TUMOR NECROSIS FACTOR RECEPTOR SUPERFAMILY MEMBER 5"/>
    <property type="match status" value="1"/>
</dbReference>
<dbReference type="Proteomes" id="UP000694397">
    <property type="component" value="Chromosome 18"/>
</dbReference>